<dbReference type="PANTHER" id="PTHR12358">
    <property type="entry name" value="SPHINGOSINE KINASE"/>
    <property type="match status" value="1"/>
</dbReference>
<name>A0A8J5GVB5_ZINOF</name>
<evidence type="ECO:0000313" key="1">
    <source>
        <dbReference type="EMBL" id="KAG6510606.1"/>
    </source>
</evidence>
<sequence>MNGGDGLFNEVLNGLLSSRHDAPYPPSPEELNNACKKDQNVQCMNNGIMCSRPLCNGATNMLSTPSSGSDDHEPLLSAVGSISMYLHVLIDKWIKTIKWFNTVCGLPADADTVKVSFPNDWFRLGLIPAGSTDSIVVRYYFARDFTGHRIVFYGEKLDYSIILYFPFCSTTGTRDPVTSALQIILGKRISLDIAQVVRWKTSPSSKEVPSVHYAASFAG</sequence>
<dbReference type="Proteomes" id="UP000734854">
    <property type="component" value="Unassembled WGS sequence"/>
</dbReference>
<dbReference type="PANTHER" id="PTHR12358:SF6">
    <property type="entry name" value="CERAMIDE KINASE"/>
    <property type="match status" value="1"/>
</dbReference>
<comment type="caution">
    <text evidence="1">The sequence shown here is derived from an EMBL/GenBank/DDBJ whole genome shotgun (WGS) entry which is preliminary data.</text>
</comment>
<proteinExistence type="predicted"/>
<reference evidence="1 2" key="1">
    <citation type="submission" date="2020-08" db="EMBL/GenBank/DDBJ databases">
        <title>Plant Genome Project.</title>
        <authorList>
            <person name="Zhang R.-G."/>
        </authorList>
    </citation>
    <scope>NUCLEOTIDE SEQUENCE [LARGE SCALE GENOMIC DNA]</scope>
    <source>
        <tissue evidence="1">Rhizome</tissue>
    </source>
</reference>
<accession>A0A8J5GVB5</accession>
<protein>
    <submittedName>
        <fullName evidence="1">Uncharacterized protein</fullName>
    </submittedName>
</protein>
<dbReference type="EMBL" id="JACMSC010000008">
    <property type="protein sequence ID" value="KAG6510606.1"/>
    <property type="molecule type" value="Genomic_DNA"/>
</dbReference>
<dbReference type="GO" id="GO:0016020">
    <property type="term" value="C:membrane"/>
    <property type="evidence" value="ECO:0007669"/>
    <property type="project" value="GOC"/>
</dbReference>
<dbReference type="GO" id="GO:0006672">
    <property type="term" value="P:ceramide metabolic process"/>
    <property type="evidence" value="ECO:0007669"/>
    <property type="project" value="TreeGrafter"/>
</dbReference>
<dbReference type="AlphaFoldDB" id="A0A8J5GVB5"/>
<evidence type="ECO:0000313" key="2">
    <source>
        <dbReference type="Proteomes" id="UP000734854"/>
    </source>
</evidence>
<organism evidence="1 2">
    <name type="scientific">Zingiber officinale</name>
    <name type="common">Ginger</name>
    <name type="synonym">Amomum zingiber</name>
    <dbReference type="NCBI Taxonomy" id="94328"/>
    <lineage>
        <taxon>Eukaryota</taxon>
        <taxon>Viridiplantae</taxon>
        <taxon>Streptophyta</taxon>
        <taxon>Embryophyta</taxon>
        <taxon>Tracheophyta</taxon>
        <taxon>Spermatophyta</taxon>
        <taxon>Magnoliopsida</taxon>
        <taxon>Liliopsida</taxon>
        <taxon>Zingiberales</taxon>
        <taxon>Zingiberaceae</taxon>
        <taxon>Zingiber</taxon>
    </lineage>
</organism>
<gene>
    <name evidence="1" type="ORF">ZIOFF_028631</name>
</gene>
<dbReference type="InterPro" id="IPR050187">
    <property type="entry name" value="Lipid_Phosphate_FormReg"/>
</dbReference>
<keyword evidence="2" id="KW-1185">Reference proteome</keyword>
<dbReference type="GO" id="GO:0001729">
    <property type="term" value="F:ceramide kinase activity"/>
    <property type="evidence" value="ECO:0007669"/>
    <property type="project" value="TreeGrafter"/>
</dbReference>